<dbReference type="InterPro" id="IPR036691">
    <property type="entry name" value="Endo/exonu/phosph_ase_sf"/>
</dbReference>
<accession>A0A1U7UQJ4</accession>
<proteinExistence type="predicted"/>
<name>A0A1U7UQJ4_NICSY</name>
<reference evidence="2" key="2">
    <citation type="submission" date="2025-08" db="UniProtKB">
        <authorList>
            <consortium name="RefSeq"/>
        </authorList>
    </citation>
    <scope>IDENTIFICATION</scope>
    <source>
        <tissue evidence="2">Leaf</tissue>
    </source>
</reference>
<reference evidence="1" key="1">
    <citation type="journal article" date="2013" name="Genome Biol.">
        <title>Reference genomes and transcriptomes of Nicotiana sylvestris and Nicotiana tomentosiformis.</title>
        <authorList>
            <person name="Sierro N."/>
            <person name="Battey J.N."/>
            <person name="Ouadi S."/>
            <person name="Bovet L."/>
            <person name="Goepfert S."/>
            <person name="Bakaher N."/>
            <person name="Peitsch M.C."/>
            <person name="Ivanov N.V."/>
        </authorList>
    </citation>
    <scope>NUCLEOTIDE SEQUENCE [LARGE SCALE GENOMIC DNA]</scope>
</reference>
<dbReference type="PANTHER" id="PTHR23227:SF67">
    <property type="entry name" value="CRANIOFACIAL DEVELOPMENT PROTEIN 2-LIKE"/>
    <property type="match status" value="1"/>
</dbReference>
<sequence length="197" mass="21648">MKKGSGISPRKDARGKNGLGILVDTDLRELVVEVRKMNDGLMVIKLVVGGSTLNVISAYAPQSHLGDIWGYDGVHGVFDFSVRKGGGTLLLDCAKAFDLVIANSCFPKKEEHLVTFRSSLAKTQIDYLLLQKCDRSLCMDCKVIPSENLTTQHKLLVMDLEIVRKRRKRSMYGQLRIIRGVLTSDVGVGGKLLVMGA</sequence>
<dbReference type="InterPro" id="IPR027124">
    <property type="entry name" value="Swc5/CFDP1/2"/>
</dbReference>
<gene>
    <name evidence="2" type="primary">LOC104211078</name>
</gene>
<dbReference type="AlphaFoldDB" id="A0A1U7UQJ4"/>
<evidence type="ECO:0000313" key="2">
    <source>
        <dbReference type="RefSeq" id="XP_009758382.1"/>
    </source>
</evidence>
<dbReference type="PANTHER" id="PTHR23227">
    <property type="entry name" value="BUCENTAUR RELATED"/>
    <property type="match status" value="1"/>
</dbReference>
<dbReference type="Proteomes" id="UP000189701">
    <property type="component" value="Unplaced"/>
</dbReference>
<dbReference type="SUPFAM" id="SSF56219">
    <property type="entry name" value="DNase I-like"/>
    <property type="match status" value="1"/>
</dbReference>
<organism evidence="1 2">
    <name type="scientific">Nicotiana sylvestris</name>
    <name type="common">Wood tobacco</name>
    <name type="synonym">South American tobacco</name>
    <dbReference type="NCBI Taxonomy" id="4096"/>
    <lineage>
        <taxon>Eukaryota</taxon>
        <taxon>Viridiplantae</taxon>
        <taxon>Streptophyta</taxon>
        <taxon>Embryophyta</taxon>
        <taxon>Tracheophyta</taxon>
        <taxon>Spermatophyta</taxon>
        <taxon>Magnoliopsida</taxon>
        <taxon>eudicotyledons</taxon>
        <taxon>Gunneridae</taxon>
        <taxon>Pentapetalae</taxon>
        <taxon>asterids</taxon>
        <taxon>lamiids</taxon>
        <taxon>Solanales</taxon>
        <taxon>Solanaceae</taxon>
        <taxon>Nicotianoideae</taxon>
        <taxon>Nicotianeae</taxon>
        <taxon>Nicotiana</taxon>
    </lineage>
</organism>
<evidence type="ECO:0000313" key="1">
    <source>
        <dbReference type="Proteomes" id="UP000189701"/>
    </source>
</evidence>
<keyword evidence="1" id="KW-1185">Reference proteome</keyword>
<dbReference type="Gene3D" id="3.60.10.10">
    <property type="entry name" value="Endonuclease/exonuclease/phosphatase"/>
    <property type="match status" value="1"/>
</dbReference>
<protein>
    <submittedName>
        <fullName evidence="2">Uncharacterized protein LOC104211078</fullName>
    </submittedName>
</protein>
<dbReference type="RefSeq" id="XP_009758382.1">
    <property type="nucleotide sequence ID" value="XM_009760080.1"/>
</dbReference>
<dbReference type="STRING" id="4096.A0A1U7UQJ4"/>